<dbReference type="KEGG" id="nnu:104591022"/>
<dbReference type="AlphaFoldDB" id="A0A1U7Z4E0"/>
<name>A0A1U7Z4E0_NELNU</name>
<sequence>MQVRQRKNESLRDYLARFNTEALQVRNLNQSVAVTAIQHGLCPSPFNFSISKHLLQTLADIMTHAQKYINAEAAQTQMRDEVERPDKKRRHTKERKSERSNRDRTRQDRQPNHRP</sequence>
<dbReference type="Proteomes" id="UP000189703">
    <property type="component" value="Unplaced"/>
</dbReference>
<feature type="region of interest" description="Disordered" evidence="1">
    <location>
        <begin position="72"/>
        <end position="115"/>
    </location>
</feature>
<organism evidence="2 3">
    <name type="scientific">Nelumbo nucifera</name>
    <name type="common">Sacred lotus</name>
    <dbReference type="NCBI Taxonomy" id="4432"/>
    <lineage>
        <taxon>Eukaryota</taxon>
        <taxon>Viridiplantae</taxon>
        <taxon>Streptophyta</taxon>
        <taxon>Embryophyta</taxon>
        <taxon>Tracheophyta</taxon>
        <taxon>Spermatophyta</taxon>
        <taxon>Magnoliopsida</taxon>
        <taxon>Proteales</taxon>
        <taxon>Nelumbonaceae</taxon>
        <taxon>Nelumbo</taxon>
    </lineage>
</organism>
<dbReference type="InParanoid" id="A0A1U7Z4E0"/>
<dbReference type="eggNOG" id="ENOG502SDUF">
    <property type="taxonomic scope" value="Eukaryota"/>
</dbReference>
<evidence type="ECO:0000313" key="2">
    <source>
        <dbReference type="Proteomes" id="UP000189703"/>
    </source>
</evidence>
<gene>
    <name evidence="3" type="primary">LOC104591022</name>
</gene>
<keyword evidence="2" id="KW-1185">Reference proteome</keyword>
<proteinExistence type="predicted"/>
<reference evidence="3" key="1">
    <citation type="submission" date="2025-08" db="UniProtKB">
        <authorList>
            <consortium name="RefSeq"/>
        </authorList>
    </citation>
    <scope>IDENTIFICATION</scope>
</reference>
<evidence type="ECO:0000256" key="1">
    <source>
        <dbReference type="SAM" id="MobiDB-lite"/>
    </source>
</evidence>
<dbReference type="RefSeq" id="XP_010248095.1">
    <property type="nucleotide sequence ID" value="XM_010249793.1"/>
</dbReference>
<accession>A0A1U7Z4E0</accession>
<dbReference type="OMA" id="ADIMTHA"/>
<dbReference type="GeneID" id="104591022"/>
<feature type="compositionally biased region" description="Basic and acidic residues" evidence="1">
    <location>
        <begin position="95"/>
        <end position="115"/>
    </location>
</feature>
<protein>
    <submittedName>
        <fullName evidence="3">Uncharacterized protein LOC104591022</fullName>
    </submittedName>
</protein>
<evidence type="ECO:0000313" key="3">
    <source>
        <dbReference type="RefSeq" id="XP_010248095.1"/>
    </source>
</evidence>
<dbReference type="OrthoDB" id="1737504at2759"/>